<dbReference type="InterPro" id="IPR009057">
    <property type="entry name" value="Homeodomain-like_sf"/>
</dbReference>
<dbReference type="SUPFAM" id="SSF48498">
    <property type="entry name" value="Tetracyclin repressor-like, C-terminal domain"/>
    <property type="match status" value="1"/>
</dbReference>
<dbReference type="Gene3D" id="1.10.10.60">
    <property type="entry name" value="Homeodomain-like"/>
    <property type="match status" value="1"/>
</dbReference>
<dbReference type="InterPro" id="IPR036271">
    <property type="entry name" value="Tet_transcr_reg_TetR-rel_C_sf"/>
</dbReference>
<proteinExistence type="predicted"/>
<dbReference type="Pfam" id="PF00440">
    <property type="entry name" value="TetR_N"/>
    <property type="match status" value="1"/>
</dbReference>
<dbReference type="PRINTS" id="PR00455">
    <property type="entry name" value="HTHTETR"/>
</dbReference>
<dbReference type="PANTHER" id="PTHR43479:SF11">
    <property type="entry name" value="ACREF_ENVCD OPERON REPRESSOR-RELATED"/>
    <property type="match status" value="1"/>
</dbReference>
<dbReference type="EMBL" id="UOFC01000223">
    <property type="protein sequence ID" value="VAW48704.1"/>
    <property type="molecule type" value="Genomic_DNA"/>
</dbReference>
<accession>A0A3B0WYM8</accession>
<dbReference type="InterPro" id="IPR050624">
    <property type="entry name" value="HTH-type_Tx_Regulator"/>
</dbReference>
<evidence type="ECO:0000256" key="1">
    <source>
        <dbReference type="ARBA" id="ARBA00023125"/>
    </source>
</evidence>
<protein>
    <recommendedName>
        <fullName evidence="2">HTH tetR-type domain-containing protein</fullName>
    </recommendedName>
</protein>
<name>A0A3B0WYM8_9ZZZZ</name>
<dbReference type="GO" id="GO:0003677">
    <property type="term" value="F:DNA binding"/>
    <property type="evidence" value="ECO:0007669"/>
    <property type="project" value="UniProtKB-KW"/>
</dbReference>
<sequence length="198" mass="22721">MARTIDKLLQNRRRKQILEAAAECFVVNGFHQTGIKQICTASGLSAGSVYHYFKNKDAIIEGIADEFDSDTKKFFKTLNKRKNFTADFIKASKARLKETQQYVRYGRLVVEIYAESFRNEKVKKIIQDKDQLALNEMIEIIDSAIESQQISDFHDSEMLAHTLIGLIDGLENRILQYPEIKLAKLLKPFEQVCTKLLG</sequence>
<dbReference type="Gene3D" id="1.10.357.10">
    <property type="entry name" value="Tetracycline Repressor, domain 2"/>
    <property type="match status" value="1"/>
</dbReference>
<evidence type="ECO:0000313" key="3">
    <source>
        <dbReference type="EMBL" id="VAW48704.1"/>
    </source>
</evidence>
<dbReference type="InterPro" id="IPR001647">
    <property type="entry name" value="HTH_TetR"/>
</dbReference>
<reference evidence="3" key="1">
    <citation type="submission" date="2018-06" db="EMBL/GenBank/DDBJ databases">
        <authorList>
            <person name="Zhirakovskaya E."/>
        </authorList>
    </citation>
    <scope>NUCLEOTIDE SEQUENCE</scope>
</reference>
<evidence type="ECO:0000259" key="2">
    <source>
        <dbReference type="PROSITE" id="PS50977"/>
    </source>
</evidence>
<dbReference type="AlphaFoldDB" id="A0A3B0WYM8"/>
<dbReference type="SUPFAM" id="SSF46689">
    <property type="entry name" value="Homeodomain-like"/>
    <property type="match status" value="1"/>
</dbReference>
<organism evidence="3">
    <name type="scientific">hydrothermal vent metagenome</name>
    <dbReference type="NCBI Taxonomy" id="652676"/>
    <lineage>
        <taxon>unclassified sequences</taxon>
        <taxon>metagenomes</taxon>
        <taxon>ecological metagenomes</taxon>
    </lineage>
</organism>
<feature type="domain" description="HTH tetR-type" evidence="2">
    <location>
        <begin position="11"/>
        <end position="71"/>
    </location>
</feature>
<gene>
    <name evidence="3" type="ORF">MNBD_GAMMA03-842</name>
</gene>
<dbReference type="PANTHER" id="PTHR43479">
    <property type="entry name" value="ACREF/ENVCD OPERON REPRESSOR-RELATED"/>
    <property type="match status" value="1"/>
</dbReference>
<keyword evidence="1" id="KW-0238">DNA-binding</keyword>
<dbReference type="PROSITE" id="PS50977">
    <property type="entry name" value="HTH_TETR_2"/>
    <property type="match status" value="1"/>
</dbReference>